<organism evidence="1 2">
    <name type="scientific">Microbacterium natoriense</name>
    <dbReference type="NCBI Taxonomy" id="284570"/>
    <lineage>
        <taxon>Bacteria</taxon>
        <taxon>Bacillati</taxon>
        <taxon>Actinomycetota</taxon>
        <taxon>Actinomycetes</taxon>
        <taxon>Micrococcales</taxon>
        <taxon>Microbacteriaceae</taxon>
        <taxon>Microbacterium</taxon>
    </lineage>
</organism>
<reference evidence="1 2" key="1">
    <citation type="submission" date="2023-07" db="EMBL/GenBank/DDBJ databases">
        <title>Comparative genomics of wheat-associated soil bacteria to identify genetic determinants of phenazine resistance.</title>
        <authorList>
            <person name="Mouncey N."/>
        </authorList>
    </citation>
    <scope>NUCLEOTIDE SEQUENCE [LARGE SCALE GENOMIC DNA]</scope>
    <source>
        <strain evidence="1 2">W4I9-1</strain>
    </source>
</reference>
<evidence type="ECO:0000313" key="1">
    <source>
        <dbReference type="EMBL" id="MDQ0648624.1"/>
    </source>
</evidence>
<accession>A0AAW8F0G6</accession>
<dbReference type="AlphaFoldDB" id="A0AAW8F0G6"/>
<dbReference type="RefSeq" id="WP_307297471.1">
    <property type="nucleotide sequence ID" value="NZ_JAUSXV010000001.1"/>
</dbReference>
<dbReference type="EMBL" id="JAUSXV010000001">
    <property type="protein sequence ID" value="MDQ0648624.1"/>
    <property type="molecule type" value="Genomic_DNA"/>
</dbReference>
<keyword evidence="2" id="KW-1185">Reference proteome</keyword>
<comment type="caution">
    <text evidence="1">The sequence shown here is derived from an EMBL/GenBank/DDBJ whole genome shotgun (WGS) entry which is preliminary data.</text>
</comment>
<evidence type="ECO:0000313" key="2">
    <source>
        <dbReference type="Proteomes" id="UP001244427"/>
    </source>
</evidence>
<protein>
    <submittedName>
        <fullName evidence="1">Uncharacterized protein</fullName>
    </submittedName>
</protein>
<gene>
    <name evidence="1" type="ORF">QFZ53_002820</name>
</gene>
<name>A0AAW8F0G6_9MICO</name>
<proteinExistence type="predicted"/>
<dbReference type="Proteomes" id="UP001244427">
    <property type="component" value="Unassembled WGS sequence"/>
</dbReference>
<sequence length="143" mass="15824">MPSESGLTNSGRLIDLDNIPEPLRPFVDADPRVVIVRDGVLYFADHLDITFNRINPAHDLSEVLRQVGLQQQSMRQLTAGDWDANIERFETDGRLDTQVGYRDAWVSARSQALQNEGLSPQDAIAAAKAELDGQVGLHGPDQF</sequence>